<dbReference type="SUPFAM" id="SSF52172">
    <property type="entry name" value="CheY-like"/>
    <property type="match status" value="1"/>
</dbReference>
<dbReference type="InterPro" id="IPR004358">
    <property type="entry name" value="Sig_transdc_His_kin-like_C"/>
</dbReference>
<feature type="coiled-coil region" evidence="10">
    <location>
        <begin position="113"/>
        <end position="156"/>
    </location>
</feature>
<comment type="caution">
    <text evidence="13">The sequence shown here is derived from an EMBL/GenBank/DDBJ whole genome shotgun (WGS) entry which is preliminary data.</text>
</comment>
<dbReference type="InterPro" id="IPR036890">
    <property type="entry name" value="HATPase_C_sf"/>
</dbReference>
<dbReference type="Gene3D" id="3.40.50.2300">
    <property type="match status" value="1"/>
</dbReference>
<keyword evidence="4" id="KW-0808">Transferase</keyword>
<protein>
    <recommendedName>
        <fullName evidence="2">histidine kinase</fullName>
        <ecNumber evidence="2">2.7.13.3</ecNumber>
    </recommendedName>
</protein>
<comment type="catalytic activity">
    <reaction evidence="1">
        <text>ATP + protein L-histidine = ADP + protein N-phospho-L-histidine.</text>
        <dbReference type="EC" id="2.7.13.3"/>
    </reaction>
</comment>
<evidence type="ECO:0000256" key="2">
    <source>
        <dbReference type="ARBA" id="ARBA00012438"/>
    </source>
</evidence>
<dbReference type="InterPro" id="IPR011006">
    <property type="entry name" value="CheY-like_superfamily"/>
</dbReference>
<dbReference type="InterPro" id="IPR003661">
    <property type="entry name" value="HisK_dim/P_dom"/>
</dbReference>
<keyword evidence="7" id="KW-0067">ATP-binding</keyword>
<dbReference type="PRINTS" id="PR00344">
    <property type="entry name" value="BCTRLSENSOR"/>
</dbReference>
<dbReference type="AlphaFoldDB" id="A0A2G6KCG7"/>
<dbReference type="SMART" id="SM00448">
    <property type="entry name" value="REC"/>
    <property type="match status" value="1"/>
</dbReference>
<keyword evidence="6" id="KW-0418">Kinase</keyword>
<organism evidence="13 14">
    <name type="scientific">candidate division KSB3 bacterium</name>
    <dbReference type="NCBI Taxonomy" id="2044937"/>
    <lineage>
        <taxon>Bacteria</taxon>
        <taxon>candidate division KSB3</taxon>
    </lineage>
</organism>
<dbReference type="Proteomes" id="UP000230821">
    <property type="component" value="Unassembled WGS sequence"/>
</dbReference>
<evidence type="ECO:0000256" key="3">
    <source>
        <dbReference type="ARBA" id="ARBA00022553"/>
    </source>
</evidence>
<dbReference type="SUPFAM" id="SSF55874">
    <property type="entry name" value="ATPase domain of HSP90 chaperone/DNA topoisomerase II/histidine kinase"/>
    <property type="match status" value="1"/>
</dbReference>
<dbReference type="GO" id="GO:0000155">
    <property type="term" value="F:phosphorelay sensor kinase activity"/>
    <property type="evidence" value="ECO:0007669"/>
    <property type="project" value="InterPro"/>
</dbReference>
<evidence type="ECO:0000313" key="14">
    <source>
        <dbReference type="Proteomes" id="UP000230821"/>
    </source>
</evidence>
<evidence type="ECO:0000256" key="10">
    <source>
        <dbReference type="SAM" id="Coils"/>
    </source>
</evidence>
<dbReference type="PANTHER" id="PTHR43065:SF10">
    <property type="entry name" value="PEROXIDE STRESS-ACTIVATED HISTIDINE KINASE MAK3"/>
    <property type="match status" value="1"/>
</dbReference>
<reference evidence="13 14" key="1">
    <citation type="submission" date="2017-10" db="EMBL/GenBank/DDBJ databases">
        <title>Novel microbial diversity and functional potential in the marine mammal oral microbiome.</title>
        <authorList>
            <person name="Dudek N.K."/>
            <person name="Sun C.L."/>
            <person name="Burstein D."/>
            <person name="Kantor R.S."/>
            <person name="Aliaga Goltsman D.S."/>
            <person name="Bik E.M."/>
            <person name="Thomas B.C."/>
            <person name="Banfield J.F."/>
            <person name="Relman D.A."/>
        </authorList>
    </citation>
    <scope>NUCLEOTIDE SEQUENCE [LARGE SCALE GENOMIC DNA]</scope>
    <source>
        <strain evidence="13">DOLJORAL78_47_16</strain>
    </source>
</reference>
<dbReference type="Gene3D" id="3.30.565.10">
    <property type="entry name" value="Histidine kinase-like ATPase, C-terminal domain"/>
    <property type="match status" value="1"/>
</dbReference>
<keyword evidence="8" id="KW-0902">Two-component regulatory system</keyword>
<dbReference type="InterPro" id="IPR001789">
    <property type="entry name" value="Sig_transdc_resp-reg_receiver"/>
</dbReference>
<evidence type="ECO:0000256" key="4">
    <source>
        <dbReference type="ARBA" id="ARBA00022679"/>
    </source>
</evidence>
<dbReference type="InterPro" id="IPR003594">
    <property type="entry name" value="HATPase_dom"/>
</dbReference>
<evidence type="ECO:0000256" key="5">
    <source>
        <dbReference type="ARBA" id="ARBA00022741"/>
    </source>
</evidence>
<evidence type="ECO:0000256" key="6">
    <source>
        <dbReference type="ARBA" id="ARBA00022777"/>
    </source>
</evidence>
<dbReference type="GO" id="GO:0005524">
    <property type="term" value="F:ATP binding"/>
    <property type="evidence" value="ECO:0007669"/>
    <property type="project" value="UniProtKB-KW"/>
</dbReference>
<name>A0A2G6KCG7_9BACT</name>
<feature type="modified residue" description="4-aspartylphosphate" evidence="9">
    <location>
        <position position="54"/>
    </location>
</feature>
<keyword evidence="10" id="KW-0175">Coiled coil</keyword>
<dbReference type="PANTHER" id="PTHR43065">
    <property type="entry name" value="SENSOR HISTIDINE KINASE"/>
    <property type="match status" value="1"/>
</dbReference>
<evidence type="ECO:0000256" key="7">
    <source>
        <dbReference type="ARBA" id="ARBA00022840"/>
    </source>
</evidence>
<dbReference type="PROSITE" id="PS50110">
    <property type="entry name" value="RESPONSE_REGULATORY"/>
    <property type="match status" value="1"/>
</dbReference>
<keyword evidence="5" id="KW-0547">Nucleotide-binding</keyword>
<evidence type="ECO:0000256" key="8">
    <source>
        <dbReference type="ARBA" id="ARBA00023012"/>
    </source>
</evidence>
<dbReference type="InterPro" id="IPR036097">
    <property type="entry name" value="HisK_dim/P_sf"/>
</dbReference>
<dbReference type="CDD" id="cd00082">
    <property type="entry name" value="HisKA"/>
    <property type="match status" value="1"/>
</dbReference>
<gene>
    <name evidence="13" type="ORF">CSA56_11885</name>
</gene>
<dbReference type="SMART" id="SM00387">
    <property type="entry name" value="HATPase_c"/>
    <property type="match status" value="1"/>
</dbReference>
<dbReference type="Gene3D" id="1.10.287.130">
    <property type="match status" value="1"/>
</dbReference>
<dbReference type="Pfam" id="PF00072">
    <property type="entry name" value="Response_reg"/>
    <property type="match status" value="1"/>
</dbReference>
<dbReference type="CDD" id="cd17569">
    <property type="entry name" value="REC_HupR-like"/>
    <property type="match status" value="1"/>
</dbReference>
<evidence type="ECO:0000256" key="9">
    <source>
        <dbReference type="PROSITE-ProRule" id="PRU00169"/>
    </source>
</evidence>
<keyword evidence="3 9" id="KW-0597">Phosphoprotein</keyword>
<dbReference type="Pfam" id="PF00512">
    <property type="entry name" value="HisKA"/>
    <property type="match status" value="1"/>
</dbReference>
<evidence type="ECO:0000259" key="11">
    <source>
        <dbReference type="PROSITE" id="PS50109"/>
    </source>
</evidence>
<evidence type="ECO:0000259" key="12">
    <source>
        <dbReference type="PROSITE" id="PS50110"/>
    </source>
</evidence>
<dbReference type="SUPFAM" id="SSF47384">
    <property type="entry name" value="Homodimeric domain of signal transducing histidine kinase"/>
    <property type="match status" value="1"/>
</dbReference>
<sequence length="394" mass="44929">MDKPTILYVDDDRENLRTFRRLFRREYTVLLAESGKEGLDILQEESPVPVIVTDQRMPEMTGIEFLDHSLRISPDSIRIVITGFTDVQALIDAINTGRIYRYITKPWDEQELYVTLKRAVERYELKRKNAQLLLDLQQKNDELEHSYHTLQETQDKLIQAEKMASIGRLASRIAHELRNPIQGIKMGLELLQHDIQESPECRKFQASFQGTMQHLDQEILSINAIIKDLLEYARDMTFEYTETEVNNVIDGVLFNVQERLNASGITVEKRYGEIPPIIADGIRIRQIIFNLIQNAIESMGTGGTLTITTALTETAAVSISIEDTGCGMSQEQQQRIFEPFFTTKDKGVGLGMSIVHRILEAHHGSIRIDSQEGCGTTFTIQLHQDATASERLTY</sequence>
<accession>A0A2G6KCG7</accession>
<proteinExistence type="predicted"/>
<evidence type="ECO:0000256" key="1">
    <source>
        <dbReference type="ARBA" id="ARBA00000085"/>
    </source>
</evidence>
<feature type="domain" description="Response regulatory" evidence="12">
    <location>
        <begin position="5"/>
        <end position="120"/>
    </location>
</feature>
<dbReference type="InterPro" id="IPR005467">
    <property type="entry name" value="His_kinase_dom"/>
</dbReference>
<feature type="domain" description="Histidine kinase" evidence="11">
    <location>
        <begin position="172"/>
        <end position="386"/>
    </location>
</feature>
<evidence type="ECO:0000313" key="13">
    <source>
        <dbReference type="EMBL" id="PIE33374.1"/>
    </source>
</evidence>
<dbReference type="Pfam" id="PF02518">
    <property type="entry name" value="HATPase_c"/>
    <property type="match status" value="1"/>
</dbReference>
<dbReference type="SMART" id="SM00388">
    <property type="entry name" value="HisKA"/>
    <property type="match status" value="1"/>
</dbReference>
<dbReference type="EMBL" id="PDSK01000099">
    <property type="protein sequence ID" value="PIE33374.1"/>
    <property type="molecule type" value="Genomic_DNA"/>
</dbReference>
<dbReference type="EC" id="2.7.13.3" evidence="2"/>
<dbReference type="PROSITE" id="PS50109">
    <property type="entry name" value="HIS_KIN"/>
    <property type="match status" value="1"/>
</dbReference>